<evidence type="ECO:0000256" key="1">
    <source>
        <dbReference type="ARBA" id="ARBA00022692"/>
    </source>
</evidence>
<dbReference type="PROSITE" id="PS50850">
    <property type="entry name" value="MFS"/>
    <property type="match status" value="1"/>
</dbReference>
<keyword evidence="3 4" id="KW-0472">Membrane</keyword>
<evidence type="ECO:0000313" key="6">
    <source>
        <dbReference type="EMBL" id="PME29328.1"/>
    </source>
</evidence>
<feature type="transmembrane region" description="Helical" evidence="4">
    <location>
        <begin position="182"/>
        <end position="201"/>
    </location>
</feature>
<gene>
    <name evidence="6" type="ORF">BCV38_04420</name>
</gene>
<dbReference type="Pfam" id="PF07690">
    <property type="entry name" value="MFS_1"/>
    <property type="match status" value="1"/>
</dbReference>
<dbReference type="EMBL" id="MCSB01000013">
    <property type="protein sequence ID" value="PME29328.1"/>
    <property type="molecule type" value="Genomic_DNA"/>
</dbReference>
<evidence type="ECO:0000313" key="7">
    <source>
        <dbReference type="Proteomes" id="UP000239763"/>
    </source>
</evidence>
<name>A0AA45A8U4_9VIBR</name>
<dbReference type="InterPro" id="IPR020846">
    <property type="entry name" value="MFS_dom"/>
</dbReference>
<reference evidence="6 7" key="1">
    <citation type="journal article" date="2018" name="Nature">
        <title>A major lineage of non-tailed dsDNA viruses as unrecognized killers of marine bacteria.</title>
        <authorList>
            <person name="Kauffman K.M."/>
            <person name="Hussain F.A."/>
            <person name="Yang J."/>
            <person name="Arevalo P."/>
            <person name="Brown J.M."/>
            <person name="Chang W.K."/>
            <person name="VanInsberghe D."/>
            <person name="Elsherbini J."/>
            <person name="Sharma R.S."/>
            <person name="Cutler M.B."/>
            <person name="Kelly L."/>
            <person name="Polz M.F."/>
        </authorList>
    </citation>
    <scope>NUCLEOTIDE SEQUENCE [LARGE SCALE GENOMIC DNA]</scope>
    <source>
        <strain evidence="6 7">10N.286.55.E1</strain>
    </source>
</reference>
<feature type="transmembrane region" description="Helical" evidence="4">
    <location>
        <begin position="123"/>
        <end position="142"/>
    </location>
</feature>
<keyword evidence="7" id="KW-1185">Reference proteome</keyword>
<keyword evidence="1 4" id="KW-0812">Transmembrane</keyword>
<dbReference type="Proteomes" id="UP000239763">
    <property type="component" value="Unassembled WGS sequence"/>
</dbReference>
<protein>
    <recommendedName>
        <fullName evidence="5">Major facilitator superfamily (MFS) profile domain-containing protein</fullName>
    </recommendedName>
</protein>
<dbReference type="Gene3D" id="1.20.1250.20">
    <property type="entry name" value="MFS general substrate transporter like domains"/>
    <property type="match status" value="2"/>
</dbReference>
<dbReference type="SUPFAM" id="SSF103473">
    <property type="entry name" value="MFS general substrate transporter"/>
    <property type="match status" value="1"/>
</dbReference>
<sequence>MMFGIISGSLLSLFSLLTFKVKDQSKGLIFALVMFSIALVIMGIITTIDLYLVVLIGVTLSIFVYRYAIGLYFTYSRSLQINSLDTPAQKSLLFTRIKLVNSLGGALGPLIGQLIINTHGHQFLFFITSSSFALCALIVLICRLSISPRVLVAPIVKEAQQTQRRFTALIATELKNDSKFRYLTLGAMLHFTFEAQLYTFISLNIEKSGISNGVALIFSFNAIALITIAILAGCMIKKNTSFGRSRHLIVFGSTLSCLSIILAPQATSMGWLVLIVILFSIGEFITPQTCVDLITDSENPITQRLAVYNFFTSSVGMGVGFFIGGALFSQANTMLSIVVWTIILIGIAICFYTSESDQARVEVKH</sequence>
<feature type="domain" description="Major facilitator superfamily (MFS) profile" evidence="5">
    <location>
        <begin position="1"/>
        <end position="358"/>
    </location>
</feature>
<feature type="transmembrane region" description="Helical" evidence="4">
    <location>
        <begin position="52"/>
        <end position="75"/>
    </location>
</feature>
<accession>A0AA45A8U4</accession>
<evidence type="ECO:0000256" key="4">
    <source>
        <dbReference type="SAM" id="Phobius"/>
    </source>
</evidence>
<dbReference type="AlphaFoldDB" id="A0AA45A8U4"/>
<evidence type="ECO:0000256" key="2">
    <source>
        <dbReference type="ARBA" id="ARBA00022989"/>
    </source>
</evidence>
<feature type="transmembrane region" description="Helical" evidence="4">
    <location>
        <begin position="334"/>
        <end position="354"/>
    </location>
</feature>
<dbReference type="GO" id="GO:0022857">
    <property type="term" value="F:transmembrane transporter activity"/>
    <property type="evidence" value="ECO:0007669"/>
    <property type="project" value="InterPro"/>
</dbReference>
<proteinExistence type="predicted"/>
<feature type="transmembrane region" description="Helical" evidence="4">
    <location>
        <begin position="306"/>
        <end position="328"/>
    </location>
</feature>
<evidence type="ECO:0000259" key="5">
    <source>
        <dbReference type="PROSITE" id="PS50850"/>
    </source>
</evidence>
<keyword evidence="2 4" id="KW-1133">Transmembrane helix</keyword>
<feature type="transmembrane region" description="Helical" evidence="4">
    <location>
        <begin position="213"/>
        <end position="236"/>
    </location>
</feature>
<comment type="caution">
    <text evidence="6">The sequence shown here is derived from an EMBL/GenBank/DDBJ whole genome shotgun (WGS) entry which is preliminary data.</text>
</comment>
<dbReference type="InterPro" id="IPR011701">
    <property type="entry name" value="MFS"/>
</dbReference>
<feature type="transmembrane region" description="Helical" evidence="4">
    <location>
        <begin position="28"/>
        <end position="45"/>
    </location>
</feature>
<feature type="transmembrane region" description="Helical" evidence="4">
    <location>
        <begin position="271"/>
        <end position="294"/>
    </location>
</feature>
<dbReference type="InterPro" id="IPR036259">
    <property type="entry name" value="MFS_trans_sf"/>
</dbReference>
<organism evidence="6 7">
    <name type="scientific">Vibrio lentus</name>
    <dbReference type="NCBI Taxonomy" id="136468"/>
    <lineage>
        <taxon>Bacteria</taxon>
        <taxon>Pseudomonadati</taxon>
        <taxon>Pseudomonadota</taxon>
        <taxon>Gammaproteobacteria</taxon>
        <taxon>Vibrionales</taxon>
        <taxon>Vibrionaceae</taxon>
        <taxon>Vibrio</taxon>
    </lineage>
</organism>
<feature type="transmembrane region" description="Helical" evidence="4">
    <location>
        <begin position="248"/>
        <end position="265"/>
    </location>
</feature>
<evidence type="ECO:0000256" key="3">
    <source>
        <dbReference type="ARBA" id="ARBA00023136"/>
    </source>
</evidence>